<keyword evidence="3 4" id="KW-1267">Proteomics identification</keyword>
<accession>A0A7I2V4V9</accession>
<evidence type="ECO:0000313" key="1">
    <source>
        <dbReference type="Ensembl" id="ENSP00000504181.1"/>
    </source>
</evidence>
<gene>
    <name evidence="1" type="primary">EIF4H</name>
</gene>
<reference evidence="1 2" key="3">
    <citation type="journal article" date="2004" name="Nature">
        <title>Finishing the euchromatic sequence of the human genome.</title>
        <authorList>
            <consortium name="International Human Genome Sequencing Consortium"/>
        </authorList>
    </citation>
    <scope>NUCLEOTIDE SEQUENCE [LARGE SCALE GENOMIC DNA]</scope>
</reference>
<dbReference type="Ensembl" id="ENST00000678815.1">
    <property type="protein sequence ID" value="ENSP00000504181.1"/>
    <property type="gene ID" value="ENSG00000106682.16"/>
</dbReference>
<name>A0A7I2V4V9_HUMAN</name>
<dbReference type="OpenTargets" id="ENSG00000106682"/>
<evidence type="ECO:0000313" key="2">
    <source>
        <dbReference type="Proteomes" id="UP000005640"/>
    </source>
</evidence>
<dbReference type="HGNC" id="HGNC:12741">
    <property type="gene designation" value="EIF4H"/>
</dbReference>
<reference evidence="1" key="4">
    <citation type="submission" date="2025-08" db="UniProtKB">
        <authorList>
            <consortium name="Ensembl"/>
        </authorList>
    </citation>
    <scope>IDENTIFICATION</scope>
</reference>
<organism evidence="1 2">
    <name type="scientific">Homo sapiens</name>
    <name type="common">Human</name>
    <dbReference type="NCBI Taxonomy" id="9606"/>
    <lineage>
        <taxon>Eukaryota</taxon>
        <taxon>Metazoa</taxon>
        <taxon>Chordata</taxon>
        <taxon>Craniata</taxon>
        <taxon>Vertebrata</taxon>
        <taxon>Euteleostomi</taxon>
        <taxon>Mammalia</taxon>
        <taxon>Eutheria</taxon>
        <taxon>Euarchontoglires</taxon>
        <taxon>Primates</taxon>
        <taxon>Haplorrhini</taxon>
        <taxon>Catarrhini</taxon>
        <taxon>Hominidae</taxon>
        <taxon>Homo</taxon>
    </lineage>
</organism>
<reference evidence="1" key="5">
    <citation type="submission" date="2025-09" db="UniProtKB">
        <authorList>
            <consortium name="Ensembl"/>
        </authorList>
    </citation>
    <scope>IDENTIFICATION</scope>
</reference>
<sequence>MADFDTYDDRAYSSFGGGRGITLWLPASPGRFRRVFVAWLLLHHAD</sequence>
<dbReference type="EMBL" id="AC005081">
    <property type="status" value="NOT_ANNOTATED_CDS"/>
    <property type="molecule type" value="Genomic_DNA"/>
</dbReference>
<dbReference type="OrthoDB" id="48651at2759"/>
<dbReference type="Bgee" id="ENSG00000106682">
    <property type="expression patterns" value="Expressed in parotid gland and 211 other cell types or tissues"/>
</dbReference>
<keyword evidence="2" id="KW-1185">Reference proteome</keyword>
<dbReference type="GeneTree" id="ENSGT00940000155414"/>
<reference evidence="1 2" key="2">
    <citation type="journal article" date="2003" name="Nature">
        <title>The DNA sequence of human chromosome 7.</title>
        <authorList>
            <person name="Hillier L.W."/>
            <person name="Fulton R.S."/>
            <person name="Fulton L.A."/>
            <person name="Graves T.A."/>
            <person name="Pepin K.H."/>
            <person name="Wagner-McPherson C."/>
            <person name="Layman D."/>
            <person name="Maas J."/>
            <person name="Jaeger S."/>
            <person name="Walker R."/>
            <person name="Wylie K."/>
            <person name="Sekhon M."/>
            <person name="Becker M.C."/>
            <person name="O'Laughlin M.D."/>
            <person name="Schaller M.E."/>
            <person name="Fewell G.A."/>
            <person name="Delehaunty K.D."/>
            <person name="Miner T.L."/>
            <person name="Nash W.E."/>
            <person name="Cordes M."/>
            <person name="Du H."/>
            <person name="Sun H."/>
            <person name="Edwards J."/>
            <person name="Bradshaw-Cordum H."/>
            <person name="Ali J."/>
            <person name="Andrews S."/>
            <person name="Isak A."/>
            <person name="Vanbrunt A."/>
            <person name="Nguyen C."/>
            <person name="Du F."/>
            <person name="Lamar B."/>
            <person name="Courtney L."/>
            <person name="Kalicki J."/>
            <person name="Ozersky P."/>
            <person name="Bielicki L."/>
            <person name="Scott K."/>
            <person name="Holmes A."/>
            <person name="Harkins R."/>
            <person name="Harris A."/>
            <person name="Strong C.M."/>
            <person name="Hou S."/>
            <person name="Tomlinson C."/>
            <person name="Dauphin-Kohlberg S."/>
            <person name="Kozlowicz-Reilly A."/>
            <person name="Leonard S."/>
            <person name="Rohlfing T."/>
            <person name="Rock S.M."/>
            <person name="Tin-Wollam A.M."/>
            <person name="Abbott A."/>
            <person name="Minx P."/>
            <person name="Maupin R."/>
            <person name="Strowmatt C."/>
            <person name="Latreille P."/>
            <person name="Miller N."/>
            <person name="Johnson D."/>
            <person name="Murray J."/>
            <person name="Woessner J.P."/>
            <person name="Wendl M.C."/>
            <person name="Yang S.P."/>
            <person name="Schultz B.R."/>
            <person name="Wallis J.W."/>
            <person name="Spieth J."/>
            <person name="Bieri T.A."/>
            <person name="Nelson J.O."/>
            <person name="Berkowicz N."/>
            <person name="Wohldmann P.E."/>
            <person name="Cook L.L."/>
            <person name="Hickenbotham M.T."/>
            <person name="Eldred J."/>
            <person name="Williams D."/>
            <person name="Bedell J.A."/>
            <person name="Mardis E.R."/>
            <person name="Clifton S.W."/>
            <person name="Chissoe S.L."/>
            <person name="Marra M.A."/>
            <person name="Raymond C."/>
            <person name="Haugen E."/>
            <person name="Gillett W."/>
            <person name="Zhou Y."/>
            <person name="James R."/>
            <person name="Phelps K."/>
            <person name="Iadanoto S."/>
            <person name="Bubb K."/>
            <person name="Simms E."/>
            <person name="Levy R."/>
            <person name="Clendenning J."/>
            <person name="Kaul R."/>
            <person name="Kent W.J."/>
            <person name="Furey T.S."/>
            <person name="Baertsch R.A."/>
            <person name="Brent M.R."/>
            <person name="Keibler E."/>
            <person name="Flicek P."/>
            <person name="Bork P."/>
            <person name="Suyama M."/>
            <person name="Bailey J.A."/>
            <person name="Portnoy M.E."/>
            <person name="Torrents D."/>
            <person name="Chinwalla A.T."/>
            <person name="Gish W.R."/>
            <person name="Eddy S.R."/>
            <person name="McPherson J.D."/>
            <person name="Olson M.V."/>
            <person name="Eichler E.E."/>
            <person name="Green E.D."/>
            <person name="Waterston R.H."/>
            <person name="Wilson R.K."/>
        </authorList>
    </citation>
    <scope>NUCLEOTIDE SEQUENCE [LARGE SCALE GENOMIC DNA]</scope>
</reference>
<evidence type="ECO:0007829" key="4">
    <source>
        <dbReference type="ProteomicsDB" id="A0A7I2V4V9"/>
    </source>
</evidence>
<dbReference type="AlphaFoldDB" id="A0A7I2V4V9"/>
<proteinExistence type="evidence at protein level"/>
<dbReference type="Proteomes" id="UP000005640">
    <property type="component" value="Chromosome 7"/>
</dbReference>
<dbReference type="EMBL" id="AC005057">
    <property type="status" value="NOT_ANNOTATED_CDS"/>
    <property type="molecule type" value="Genomic_DNA"/>
</dbReference>
<protein>
    <submittedName>
        <fullName evidence="1">Eukaryotic translation initiation factor 4H</fullName>
    </submittedName>
</protein>
<reference evidence="1 2" key="1">
    <citation type="journal article" date="2001" name="Nature">
        <title>Initial sequencing and analysis of the human genome.</title>
        <authorList>
            <consortium name="International Human Genome Sequencing Consortium"/>
            <person name="Lander E.S."/>
            <person name="Linton L.M."/>
            <person name="Birren B."/>
            <person name="Nusbaum C."/>
            <person name="Zody M.C."/>
            <person name="Baldwin J."/>
            <person name="Devon K."/>
            <person name="Dewar K."/>
            <person name="Doyle M."/>
            <person name="FitzHugh W."/>
            <person name="Funke R."/>
            <person name="Gage D."/>
            <person name="Harris K."/>
            <person name="Heaford A."/>
            <person name="Howland J."/>
            <person name="Kann L."/>
            <person name="Lehoczky J."/>
            <person name="LeVine R."/>
            <person name="McEwan P."/>
            <person name="McKernan K."/>
            <person name="Meldrim J."/>
            <person name="Mesirov J.P."/>
            <person name="Miranda C."/>
            <person name="Morris W."/>
            <person name="Naylor J."/>
            <person name="Raymond C."/>
            <person name="Rosetti M."/>
            <person name="Santos R."/>
            <person name="Sheridan A."/>
            <person name="Sougnez C."/>
            <person name="Stange-Thomann N."/>
            <person name="Stojanovic N."/>
            <person name="Subramanian A."/>
            <person name="Wyman D."/>
            <person name="Rogers J."/>
            <person name="Sulston J."/>
            <person name="Ainscough R."/>
            <person name="Beck S."/>
            <person name="Bentley D."/>
            <person name="Burton J."/>
            <person name="Clee C."/>
            <person name="Carter N."/>
            <person name="Coulson A."/>
            <person name="Deadman R."/>
            <person name="Deloukas P."/>
            <person name="Dunham A."/>
            <person name="Dunham I."/>
            <person name="Durbin R."/>
            <person name="French L."/>
            <person name="Grafham D."/>
            <person name="Gregory S."/>
            <person name="Hubbard T."/>
            <person name="Humphray S."/>
            <person name="Hunt A."/>
            <person name="Jones M."/>
            <person name="Lloyd C."/>
            <person name="McMurray A."/>
            <person name="Matthews L."/>
            <person name="Mercer S."/>
            <person name="Milne S."/>
            <person name="Mullikin J.C."/>
            <person name="Mungall A."/>
            <person name="Plumb R."/>
            <person name="Ross M."/>
            <person name="Shownkeen R."/>
            <person name="Sims S."/>
            <person name="Waterston R.H."/>
            <person name="Wilson R.K."/>
            <person name="Hillier L.W."/>
            <person name="McPherson J.D."/>
            <person name="Marra M.A."/>
            <person name="Mardis E.R."/>
            <person name="Fulton L.A."/>
            <person name="Chinwalla A.T."/>
            <person name="Pepin K.H."/>
            <person name="Gish W.R."/>
            <person name="Chissoe S.L."/>
            <person name="Wendl M.C."/>
            <person name="Delehaunty K.D."/>
            <person name="Miner T.L."/>
            <person name="Delehaunty A."/>
            <person name="Kramer J.B."/>
            <person name="Cook L.L."/>
            <person name="Fulton R.S."/>
            <person name="Johnson D.L."/>
            <person name="Minx P.J."/>
            <person name="Clifton S.W."/>
            <person name="Hawkins T."/>
            <person name="Branscomb E."/>
            <person name="Predki P."/>
            <person name="Richardson P."/>
            <person name="Wenning S."/>
            <person name="Slezak T."/>
            <person name="Doggett N."/>
            <person name="Cheng J.F."/>
            <person name="Olsen A."/>
            <person name="Lucas S."/>
            <person name="Elkin C."/>
            <person name="Uberbacher E."/>
            <person name="Frazier M."/>
            <person name="Gibbs R.A."/>
            <person name="Muzny D.M."/>
            <person name="Scherer S.E."/>
            <person name="Bouck J.B."/>
            <person name="Sodergren E.J."/>
            <person name="Worley K.C."/>
            <person name="Rives C.M."/>
            <person name="Gorrell J.H."/>
            <person name="Metzker M.L."/>
            <person name="Naylor S.L."/>
            <person name="Kucherlapati R.S."/>
            <person name="Nelson D.L."/>
            <person name="Weinstock G.M."/>
            <person name="Sakaki Y."/>
            <person name="Fujiyama A."/>
            <person name="Hattori M."/>
            <person name="Yada T."/>
            <person name="Toyoda A."/>
            <person name="Itoh T."/>
            <person name="Kawagoe C."/>
            <person name="Watanabe H."/>
            <person name="Totoki Y."/>
            <person name="Taylor T."/>
            <person name="Weissenbach J."/>
            <person name="Heilig R."/>
            <person name="Saurin W."/>
            <person name="Artiguenave F."/>
            <person name="Brottier P."/>
            <person name="Bruls T."/>
            <person name="Pelletier E."/>
            <person name="Robert C."/>
            <person name="Wincker P."/>
            <person name="Smith D.R."/>
            <person name="Doucette-Stamm L."/>
            <person name="Rubenfield M."/>
            <person name="Weinstock K."/>
            <person name="Lee H.M."/>
            <person name="Dubois J."/>
            <person name="Rosenthal A."/>
            <person name="Platzer M."/>
            <person name="Nyakatura G."/>
            <person name="Taudien S."/>
            <person name="Rump A."/>
            <person name="Yang H."/>
            <person name="Yu J."/>
            <person name="Wang J."/>
            <person name="Huang G."/>
            <person name="Gu J."/>
            <person name="Hood L."/>
            <person name="Rowen L."/>
            <person name="Madan A."/>
            <person name="Qin S."/>
            <person name="Davis R.W."/>
            <person name="Federspiel N.A."/>
            <person name="Abola A.P."/>
            <person name="Proctor M.J."/>
            <person name="Myers R.M."/>
            <person name="Schmutz J."/>
            <person name="Dickson M."/>
            <person name="Grimwood J."/>
            <person name="Cox D.R."/>
            <person name="Olson M.V."/>
            <person name="Kaul R."/>
            <person name="Raymond C."/>
            <person name="Shimizu N."/>
            <person name="Kawasaki K."/>
            <person name="Minoshima S."/>
            <person name="Evans G.A."/>
            <person name="Athanasiou M."/>
            <person name="Schultz R."/>
            <person name="Roe B.A."/>
            <person name="Chen F."/>
            <person name="Pan H."/>
            <person name="Ramser J."/>
            <person name="Lehrach H."/>
            <person name="Reinhardt R."/>
            <person name="McCombie W.R."/>
            <person name="de la Bastide M."/>
            <person name="Dedhia N."/>
            <person name="Blocker H."/>
            <person name="Hornischer K."/>
            <person name="Nordsiek G."/>
            <person name="Agarwala R."/>
            <person name="Aravind L."/>
            <person name="Bailey J.A."/>
            <person name="Bateman A."/>
            <person name="Batzoglou S."/>
            <person name="Birney E."/>
            <person name="Bork P."/>
            <person name="Brown D.G."/>
            <person name="Burge C.B."/>
            <person name="Cerutti L."/>
            <person name="Chen H.C."/>
            <person name="Church D."/>
            <person name="Clamp M."/>
            <person name="Copley R.R."/>
            <person name="Doerks T."/>
            <person name="Eddy S.R."/>
            <person name="Eichler E.E."/>
            <person name="Furey T.S."/>
            <person name="Galagan J."/>
            <person name="Gilbert J.G."/>
            <person name="Harmon C."/>
            <person name="Hayashizaki Y."/>
            <person name="Haussler D."/>
            <person name="Hermjakob H."/>
            <person name="Hokamp K."/>
            <person name="Jang W."/>
            <person name="Johnson L.S."/>
            <person name="Jones T.A."/>
            <person name="Kasif S."/>
            <person name="Kaspryzk A."/>
            <person name="Kennedy S."/>
            <person name="Kent W.J."/>
            <person name="Kitts P."/>
            <person name="Koonin E.V."/>
            <person name="Korf I."/>
            <person name="Kulp D."/>
            <person name="Lancet D."/>
            <person name="Lowe T.M."/>
            <person name="McLysaght A."/>
            <person name="Mikkelsen T."/>
            <person name="Moran J.V."/>
            <person name="Mulder N."/>
            <person name="Pollara V.J."/>
            <person name="Ponting C.P."/>
            <person name="Schuler G."/>
            <person name="Schultz J."/>
            <person name="Slater G."/>
            <person name="Smit A.F."/>
            <person name="Stupka E."/>
            <person name="Szustakowski J."/>
            <person name="Thierry-Mieg D."/>
            <person name="Thierry-Mieg J."/>
            <person name="Wagner L."/>
            <person name="Wallis J."/>
            <person name="Wheeler R."/>
            <person name="Williams A."/>
            <person name="Wolf Y.I."/>
            <person name="Wolfe K.H."/>
            <person name="Yang S.P."/>
            <person name="Yeh R.F."/>
            <person name="Collins F."/>
            <person name="Guyer M.S."/>
            <person name="Peterson J."/>
            <person name="Felsenfeld A."/>
            <person name="Wetterstrand K.A."/>
            <person name="Patrinos A."/>
            <person name="Morgan M.J."/>
            <person name="de Jong P."/>
            <person name="Catanese J.J."/>
            <person name="Osoegawa K."/>
            <person name="Shizuya H."/>
            <person name="Choi S."/>
            <person name="Chen Y.J."/>
        </authorList>
    </citation>
    <scope>NUCLEOTIDE SEQUENCE [LARGE SCALE GENOMIC DNA]</scope>
</reference>
<evidence type="ECO:0007829" key="3">
    <source>
        <dbReference type="PeptideAtlas" id="A0A7I2V4V9"/>
    </source>
</evidence>